<dbReference type="InterPro" id="IPR007110">
    <property type="entry name" value="Ig-like_dom"/>
</dbReference>
<dbReference type="SMART" id="SM00408">
    <property type="entry name" value="IGc2"/>
    <property type="match status" value="2"/>
</dbReference>
<dbReference type="PANTHER" id="PTHR12231">
    <property type="entry name" value="CTX-RELATED TYPE I TRANSMEMBRANE PROTEIN"/>
    <property type="match status" value="1"/>
</dbReference>
<reference evidence="8" key="2">
    <citation type="submission" date="2022-06" db="UniProtKB">
        <authorList>
            <consortium name="EnsemblMetazoa"/>
        </authorList>
    </citation>
    <scope>IDENTIFICATION</scope>
    <source>
        <strain evidence="8">DF5081</strain>
    </source>
</reference>
<dbReference type="PROSITE" id="PS50835">
    <property type="entry name" value="IG_LIKE"/>
    <property type="match status" value="2"/>
</dbReference>
<feature type="region of interest" description="Disordered" evidence="5">
    <location>
        <begin position="289"/>
        <end position="314"/>
    </location>
</feature>
<keyword evidence="3" id="KW-1015">Disulfide bond</keyword>
<evidence type="ECO:0000259" key="7">
    <source>
        <dbReference type="PROSITE" id="PS50853"/>
    </source>
</evidence>
<dbReference type="SMART" id="SM00409">
    <property type="entry name" value="IG"/>
    <property type="match status" value="2"/>
</dbReference>
<dbReference type="InterPro" id="IPR036179">
    <property type="entry name" value="Ig-like_dom_sf"/>
</dbReference>
<evidence type="ECO:0000256" key="1">
    <source>
        <dbReference type="ARBA" id="ARBA00022729"/>
    </source>
</evidence>
<evidence type="ECO:0000313" key="8">
    <source>
        <dbReference type="EnsemblMetazoa" id="CJA17228a.1"/>
    </source>
</evidence>
<name>A0A8R1E1K8_CAEJA</name>
<dbReference type="AlphaFoldDB" id="A0A8R1E1K8"/>
<evidence type="ECO:0000256" key="2">
    <source>
        <dbReference type="ARBA" id="ARBA00022737"/>
    </source>
</evidence>
<dbReference type="InterPro" id="IPR036116">
    <property type="entry name" value="FN3_sf"/>
</dbReference>
<feature type="domain" description="Fibronectin type-III" evidence="7">
    <location>
        <begin position="216"/>
        <end position="304"/>
    </location>
</feature>
<dbReference type="InterPro" id="IPR051170">
    <property type="entry name" value="Neural/epithelial_adhesion"/>
</dbReference>
<dbReference type="CDD" id="cd00063">
    <property type="entry name" value="FN3"/>
    <property type="match status" value="1"/>
</dbReference>
<feature type="domain" description="Ig-like" evidence="6">
    <location>
        <begin position="44"/>
        <end position="126"/>
    </location>
</feature>
<evidence type="ECO:0000313" key="9">
    <source>
        <dbReference type="Proteomes" id="UP000005237"/>
    </source>
</evidence>
<dbReference type="Pfam" id="PF00041">
    <property type="entry name" value="fn3"/>
    <property type="match status" value="1"/>
</dbReference>
<sequence>MSQLITMTTTFFISFQSGDLSLQDVRKSDSGWYTCEAKNSVDPPEPSATHQPVQTVASGRNTTISCDVIANPDPTLYIWSKNGHYMATQSTSEVKIVNAKPGDGGIYSCQADNIAGKGSIVETHLVIAEPPVFTVRPPHEIKVRQGDQASIQCQGFGDPMPIVYWRRNKKRINQATLNFKKIEHFDHGLYECVVSNTVETISTETVLLVESTKPQMATEIKFSCIDDTSVQVGWNPGYGGGYEQTFAVHAQNEMTGQWTTIRTSRNEAVLDHLEPFISYRVNIESVNQKGSTNSTTYNRRTSGSGSSSSQPGTEMYYEPSIRLLDEANEWRGPSDLEPVSVRYPASSLMELDYDIGEENPIDDMFRDRYILGVQDPPAQLYQDLRLERLRREYKQSQI</sequence>
<dbReference type="InterPro" id="IPR013783">
    <property type="entry name" value="Ig-like_fold"/>
</dbReference>
<dbReference type="GO" id="GO:0043005">
    <property type="term" value="C:neuron projection"/>
    <property type="evidence" value="ECO:0007669"/>
    <property type="project" value="TreeGrafter"/>
</dbReference>
<evidence type="ECO:0000256" key="3">
    <source>
        <dbReference type="ARBA" id="ARBA00023157"/>
    </source>
</evidence>
<keyword evidence="4" id="KW-0393">Immunoglobulin domain</keyword>
<accession>A0A8R1E1K8</accession>
<keyword evidence="9" id="KW-1185">Reference proteome</keyword>
<dbReference type="InterPro" id="IPR003599">
    <property type="entry name" value="Ig_sub"/>
</dbReference>
<feature type="domain" description="Ig-like" evidence="6">
    <location>
        <begin position="131"/>
        <end position="202"/>
    </location>
</feature>
<feature type="compositionally biased region" description="Low complexity" evidence="5">
    <location>
        <begin position="290"/>
        <end position="309"/>
    </location>
</feature>
<proteinExistence type="predicted"/>
<keyword evidence="1" id="KW-0732">Signal</keyword>
<dbReference type="PROSITE" id="PS50853">
    <property type="entry name" value="FN3"/>
    <property type="match status" value="1"/>
</dbReference>
<reference evidence="9" key="1">
    <citation type="submission" date="2010-08" db="EMBL/GenBank/DDBJ databases">
        <authorList>
            <consortium name="Caenorhabditis japonica Sequencing Consortium"/>
            <person name="Wilson R.K."/>
        </authorList>
    </citation>
    <scope>NUCLEOTIDE SEQUENCE [LARGE SCALE GENOMIC DNA]</scope>
    <source>
        <strain evidence="9">DF5081</strain>
    </source>
</reference>
<dbReference type="Gene3D" id="2.60.40.10">
    <property type="entry name" value="Immunoglobulins"/>
    <property type="match status" value="4"/>
</dbReference>
<evidence type="ECO:0000256" key="4">
    <source>
        <dbReference type="ARBA" id="ARBA00023319"/>
    </source>
</evidence>
<dbReference type="Pfam" id="PF13927">
    <property type="entry name" value="Ig_3"/>
    <property type="match status" value="2"/>
</dbReference>
<dbReference type="PANTHER" id="PTHR12231:SF240">
    <property type="entry name" value="PROTEIN TURTLE HOMOLOG B"/>
    <property type="match status" value="1"/>
</dbReference>
<dbReference type="SUPFAM" id="SSF48726">
    <property type="entry name" value="Immunoglobulin"/>
    <property type="match status" value="3"/>
</dbReference>
<protein>
    <submittedName>
        <fullName evidence="8">Uncharacterized protein</fullName>
    </submittedName>
</protein>
<evidence type="ECO:0000259" key="6">
    <source>
        <dbReference type="PROSITE" id="PS50835"/>
    </source>
</evidence>
<dbReference type="Proteomes" id="UP000005237">
    <property type="component" value="Unassembled WGS sequence"/>
</dbReference>
<keyword evidence="2" id="KW-0677">Repeat</keyword>
<dbReference type="SMART" id="SM00060">
    <property type="entry name" value="FN3"/>
    <property type="match status" value="1"/>
</dbReference>
<organism evidence="8 9">
    <name type="scientific">Caenorhabditis japonica</name>
    <dbReference type="NCBI Taxonomy" id="281687"/>
    <lineage>
        <taxon>Eukaryota</taxon>
        <taxon>Metazoa</taxon>
        <taxon>Ecdysozoa</taxon>
        <taxon>Nematoda</taxon>
        <taxon>Chromadorea</taxon>
        <taxon>Rhabditida</taxon>
        <taxon>Rhabditina</taxon>
        <taxon>Rhabditomorpha</taxon>
        <taxon>Rhabditoidea</taxon>
        <taxon>Rhabditidae</taxon>
        <taxon>Peloderinae</taxon>
        <taxon>Caenorhabditis</taxon>
    </lineage>
</organism>
<dbReference type="InterPro" id="IPR003961">
    <property type="entry name" value="FN3_dom"/>
</dbReference>
<dbReference type="InterPro" id="IPR003598">
    <property type="entry name" value="Ig_sub2"/>
</dbReference>
<dbReference type="EnsemblMetazoa" id="CJA17228a.1">
    <property type="protein sequence ID" value="CJA17228a.1"/>
    <property type="gene ID" value="WBGene00136432"/>
</dbReference>
<dbReference type="SUPFAM" id="SSF49265">
    <property type="entry name" value="Fibronectin type III"/>
    <property type="match status" value="1"/>
</dbReference>
<evidence type="ECO:0000256" key="5">
    <source>
        <dbReference type="SAM" id="MobiDB-lite"/>
    </source>
</evidence>
<dbReference type="CDD" id="cd00096">
    <property type="entry name" value="Ig"/>
    <property type="match status" value="1"/>
</dbReference>